<dbReference type="EMBL" id="BARW01022036">
    <property type="protein sequence ID" value="GAI94867.1"/>
    <property type="molecule type" value="Genomic_DNA"/>
</dbReference>
<proteinExistence type="predicted"/>
<evidence type="ECO:0000313" key="1">
    <source>
        <dbReference type="EMBL" id="GAI94867.1"/>
    </source>
</evidence>
<accession>X1SP71</accession>
<dbReference type="AlphaFoldDB" id="X1SP71"/>
<comment type="caution">
    <text evidence="1">The sequence shown here is derived from an EMBL/GenBank/DDBJ whole genome shotgun (WGS) entry which is preliminary data.</text>
</comment>
<gene>
    <name evidence="1" type="ORF">S12H4_36896</name>
</gene>
<sequence length="65" mass="7244">MMQTVDQIKAAVLSYWRYSMQCPLVALEANCRLQSFNDGGQADVLAVTKNRLLVEAEVKLNLASK</sequence>
<reference evidence="1" key="1">
    <citation type="journal article" date="2014" name="Front. Microbiol.">
        <title>High frequency of phylogenetically diverse reductive dehalogenase-homologous genes in deep subseafloor sedimentary metagenomes.</title>
        <authorList>
            <person name="Kawai M."/>
            <person name="Futagami T."/>
            <person name="Toyoda A."/>
            <person name="Takaki Y."/>
            <person name="Nishi S."/>
            <person name="Hori S."/>
            <person name="Arai W."/>
            <person name="Tsubouchi T."/>
            <person name="Morono Y."/>
            <person name="Uchiyama I."/>
            <person name="Ito T."/>
            <person name="Fujiyama A."/>
            <person name="Inagaki F."/>
            <person name="Takami H."/>
        </authorList>
    </citation>
    <scope>NUCLEOTIDE SEQUENCE</scope>
    <source>
        <strain evidence="1">Expedition CK06-06</strain>
    </source>
</reference>
<name>X1SP71_9ZZZZ</name>
<feature type="non-terminal residue" evidence="1">
    <location>
        <position position="65"/>
    </location>
</feature>
<organism evidence="1">
    <name type="scientific">marine sediment metagenome</name>
    <dbReference type="NCBI Taxonomy" id="412755"/>
    <lineage>
        <taxon>unclassified sequences</taxon>
        <taxon>metagenomes</taxon>
        <taxon>ecological metagenomes</taxon>
    </lineage>
</organism>
<protein>
    <submittedName>
        <fullName evidence="1">Uncharacterized protein</fullName>
    </submittedName>
</protein>